<feature type="compositionally biased region" description="Basic residues" evidence="1">
    <location>
        <begin position="68"/>
        <end position="77"/>
    </location>
</feature>
<sequence length="90" mass="10489">MKISSFMDAHKCPELAKRYSDKVPKTVDEMMTRLDDFVRSEEAFASTELPKGEASEAFKKSTGPVVTPHKKRKHRMRHNDLHRTRYKITP</sequence>
<evidence type="ECO:0000313" key="2">
    <source>
        <dbReference type="EMBL" id="GJT90062.1"/>
    </source>
</evidence>
<gene>
    <name evidence="2" type="ORF">Tco_1078907</name>
</gene>
<protein>
    <submittedName>
        <fullName evidence="2">Uncharacterized protein</fullName>
    </submittedName>
</protein>
<evidence type="ECO:0000313" key="3">
    <source>
        <dbReference type="Proteomes" id="UP001151760"/>
    </source>
</evidence>
<dbReference type="Proteomes" id="UP001151760">
    <property type="component" value="Unassembled WGS sequence"/>
</dbReference>
<accession>A0ABQ5HQC2</accession>
<organism evidence="2 3">
    <name type="scientific">Tanacetum coccineum</name>
    <dbReference type="NCBI Taxonomy" id="301880"/>
    <lineage>
        <taxon>Eukaryota</taxon>
        <taxon>Viridiplantae</taxon>
        <taxon>Streptophyta</taxon>
        <taxon>Embryophyta</taxon>
        <taxon>Tracheophyta</taxon>
        <taxon>Spermatophyta</taxon>
        <taxon>Magnoliopsida</taxon>
        <taxon>eudicotyledons</taxon>
        <taxon>Gunneridae</taxon>
        <taxon>Pentapetalae</taxon>
        <taxon>asterids</taxon>
        <taxon>campanulids</taxon>
        <taxon>Asterales</taxon>
        <taxon>Asteraceae</taxon>
        <taxon>Asteroideae</taxon>
        <taxon>Anthemideae</taxon>
        <taxon>Anthemidinae</taxon>
        <taxon>Tanacetum</taxon>
    </lineage>
</organism>
<feature type="region of interest" description="Disordered" evidence="1">
    <location>
        <begin position="46"/>
        <end position="90"/>
    </location>
</feature>
<reference evidence="2" key="2">
    <citation type="submission" date="2022-01" db="EMBL/GenBank/DDBJ databases">
        <authorList>
            <person name="Yamashiro T."/>
            <person name="Shiraishi A."/>
            <person name="Satake H."/>
            <person name="Nakayama K."/>
        </authorList>
    </citation>
    <scope>NUCLEOTIDE SEQUENCE</scope>
</reference>
<feature type="compositionally biased region" description="Basic and acidic residues" evidence="1">
    <location>
        <begin position="50"/>
        <end position="59"/>
    </location>
</feature>
<keyword evidence="3" id="KW-1185">Reference proteome</keyword>
<reference evidence="2" key="1">
    <citation type="journal article" date="2022" name="Int. J. Mol. Sci.">
        <title>Draft Genome of Tanacetum Coccineum: Genomic Comparison of Closely Related Tanacetum-Family Plants.</title>
        <authorList>
            <person name="Yamashiro T."/>
            <person name="Shiraishi A."/>
            <person name="Nakayama K."/>
            <person name="Satake H."/>
        </authorList>
    </citation>
    <scope>NUCLEOTIDE SEQUENCE</scope>
</reference>
<evidence type="ECO:0000256" key="1">
    <source>
        <dbReference type="SAM" id="MobiDB-lite"/>
    </source>
</evidence>
<dbReference type="EMBL" id="BQNB010019887">
    <property type="protein sequence ID" value="GJT90062.1"/>
    <property type="molecule type" value="Genomic_DNA"/>
</dbReference>
<name>A0ABQ5HQC2_9ASTR</name>
<proteinExistence type="predicted"/>
<comment type="caution">
    <text evidence="2">The sequence shown here is derived from an EMBL/GenBank/DDBJ whole genome shotgun (WGS) entry which is preliminary data.</text>
</comment>